<dbReference type="RefSeq" id="WP_245375528.1">
    <property type="nucleotide sequence ID" value="NZ_JAGGLB010000008.1"/>
</dbReference>
<dbReference type="EMBL" id="JAGGLB010000008">
    <property type="protein sequence ID" value="MBP1991262.1"/>
    <property type="molecule type" value="Genomic_DNA"/>
</dbReference>
<evidence type="ECO:0000259" key="6">
    <source>
        <dbReference type="Pfam" id="PF02631"/>
    </source>
</evidence>
<comment type="function">
    <text evidence="5">Modulates RecA activity.</text>
</comment>
<dbReference type="Pfam" id="PF02631">
    <property type="entry name" value="RecX_HTH2"/>
    <property type="match status" value="1"/>
</dbReference>
<proteinExistence type="inferred from homology"/>
<dbReference type="InterPro" id="IPR053925">
    <property type="entry name" value="RecX_HTH_3rd"/>
</dbReference>
<evidence type="ECO:0000256" key="4">
    <source>
        <dbReference type="ARBA" id="ARBA00022490"/>
    </source>
</evidence>
<gene>
    <name evidence="5" type="primary">recX</name>
    <name evidence="9" type="ORF">J2Z66_002869</name>
</gene>
<evidence type="ECO:0000313" key="9">
    <source>
        <dbReference type="EMBL" id="MBP1991262.1"/>
    </source>
</evidence>
<dbReference type="InterPro" id="IPR036388">
    <property type="entry name" value="WH-like_DNA-bd_sf"/>
</dbReference>
<dbReference type="PANTHER" id="PTHR33602:SF1">
    <property type="entry name" value="REGULATORY PROTEIN RECX FAMILY PROTEIN"/>
    <property type="match status" value="1"/>
</dbReference>
<evidence type="ECO:0000256" key="3">
    <source>
        <dbReference type="ARBA" id="ARBA00018111"/>
    </source>
</evidence>
<dbReference type="PANTHER" id="PTHR33602">
    <property type="entry name" value="REGULATORY PROTEIN RECX FAMILY PROTEIN"/>
    <property type="match status" value="1"/>
</dbReference>
<evidence type="ECO:0000256" key="1">
    <source>
        <dbReference type="ARBA" id="ARBA00004496"/>
    </source>
</evidence>
<evidence type="ECO:0000256" key="2">
    <source>
        <dbReference type="ARBA" id="ARBA00009695"/>
    </source>
</evidence>
<organism evidence="9 10">
    <name type="scientific">Paenibacillus eucommiae</name>
    <dbReference type="NCBI Taxonomy" id="1355755"/>
    <lineage>
        <taxon>Bacteria</taxon>
        <taxon>Bacillati</taxon>
        <taxon>Bacillota</taxon>
        <taxon>Bacilli</taxon>
        <taxon>Bacillales</taxon>
        <taxon>Paenibacillaceae</taxon>
        <taxon>Paenibacillus</taxon>
    </lineage>
</organism>
<evidence type="ECO:0000259" key="7">
    <source>
        <dbReference type="Pfam" id="PF21981"/>
    </source>
</evidence>
<dbReference type="Pfam" id="PF21982">
    <property type="entry name" value="RecX_HTH1"/>
    <property type="match status" value="1"/>
</dbReference>
<comment type="similarity">
    <text evidence="2 5">Belongs to the RecX family.</text>
</comment>
<feature type="domain" description="RecX second three-helical" evidence="6">
    <location>
        <begin position="119"/>
        <end position="160"/>
    </location>
</feature>
<protein>
    <recommendedName>
        <fullName evidence="3 5">Regulatory protein RecX</fullName>
    </recommendedName>
</protein>
<accession>A0ABS4IUK9</accession>
<sequence>MTHIEADIEAEAFIITKVEKQKKNRHRYNIFINEAYAFSVHEDILIKHRLIKGESIQVDQTKQIIEDEERHKSYSKAVELIGRRPHSIQEIERKLKEKGYEEDTISFTIDTLKQQNYMNDKEFAKILTENRISGQRKGRNYIRQELQQKGVDQEFIRDALDDINVEEEWNSALKLGEKKWSVTSGTKQDRRRKTVSFLLRRGFVGSLVTKVMKHIDAAGEDEELDIHIEESFDD</sequence>
<dbReference type="Gene3D" id="1.10.10.10">
    <property type="entry name" value="Winged helix-like DNA-binding domain superfamily/Winged helix DNA-binding domain"/>
    <property type="match status" value="3"/>
</dbReference>
<feature type="domain" description="RecX third three-helical" evidence="7">
    <location>
        <begin position="166"/>
        <end position="212"/>
    </location>
</feature>
<evidence type="ECO:0000313" key="10">
    <source>
        <dbReference type="Proteomes" id="UP001519287"/>
    </source>
</evidence>
<dbReference type="InterPro" id="IPR003783">
    <property type="entry name" value="Regulatory_RecX"/>
</dbReference>
<dbReference type="Proteomes" id="UP001519287">
    <property type="component" value="Unassembled WGS sequence"/>
</dbReference>
<keyword evidence="10" id="KW-1185">Reference proteome</keyword>
<comment type="subcellular location">
    <subcellularLocation>
        <location evidence="1 5">Cytoplasm</location>
    </subcellularLocation>
</comment>
<evidence type="ECO:0000256" key="5">
    <source>
        <dbReference type="HAMAP-Rule" id="MF_01114"/>
    </source>
</evidence>
<dbReference type="InterPro" id="IPR053924">
    <property type="entry name" value="RecX_HTH_2nd"/>
</dbReference>
<comment type="caution">
    <text evidence="9">The sequence shown here is derived from an EMBL/GenBank/DDBJ whole genome shotgun (WGS) entry which is preliminary data.</text>
</comment>
<name>A0ABS4IUK9_9BACL</name>
<keyword evidence="4 5" id="KW-0963">Cytoplasm</keyword>
<dbReference type="HAMAP" id="MF_01114">
    <property type="entry name" value="RecX"/>
    <property type="match status" value="1"/>
</dbReference>
<feature type="domain" description="RecX first three-helical" evidence="8">
    <location>
        <begin position="74"/>
        <end position="112"/>
    </location>
</feature>
<dbReference type="InterPro" id="IPR053926">
    <property type="entry name" value="RecX_HTH_1st"/>
</dbReference>
<reference evidence="9 10" key="1">
    <citation type="submission" date="2021-03" db="EMBL/GenBank/DDBJ databases">
        <title>Genomic Encyclopedia of Type Strains, Phase IV (KMG-IV): sequencing the most valuable type-strain genomes for metagenomic binning, comparative biology and taxonomic classification.</title>
        <authorList>
            <person name="Goeker M."/>
        </authorList>
    </citation>
    <scope>NUCLEOTIDE SEQUENCE [LARGE SCALE GENOMIC DNA]</scope>
    <source>
        <strain evidence="9 10">DSM 26048</strain>
    </source>
</reference>
<evidence type="ECO:0000259" key="8">
    <source>
        <dbReference type="Pfam" id="PF21982"/>
    </source>
</evidence>
<dbReference type="Pfam" id="PF21981">
    <property type="entry name" value="RecX_HTH3"/>
    <property type="match status" value="1"/>
</dbReference>